<comment type="caution">
    <text evidence="1">The sequence shown here is derived from an EMBL/GenBank/DDBJ whole genome shotgun (WGS) entry which is preliminary data.</text>
</comment>
<reference evidence="1" key="1">
    <citation type="submission" date="2019-08" db="EMBL/GenBank/DDBJ databases">
        <authorList>
            <person name="Kucharzyk K."/>
            <person name="Murdoch R.W."/>
            <person name="Higgins S."/>
            <person name="Loffler F."/>
        </authorList>
    </citation>
    <scope>NUCLEOTIDE SEQUENCE</scope>
</reference>
<dbReference type="EMBL" id="VSSQ01011057">
    <property type="protein sequence ID" value="MPM45892.1"/>
    <property type="molecule type" value="Genomic_DNA"/>
</dbReference>
<proteinExistence type="predicted"/>
<gene>
    <name evidence="1" type="ORF">SDC9_92584</name>
</gene>
<protein>
    <submittedName>
        <fullName evidence="1">Uncharacterized protein</fullName>
    </submittedName>
</protein>
<accession>A0A644ZYJ1</accession>
<dbReference type="AlphaFoldDB" id="A0A644ZYJ1"/>
<evidence type="ECO:0000313" key="1">
    <source>
        <dbReference type="EMBL" id="MPM45892.1"/>
    </source>
</evidence>
<organism evidence="1">
    <name type="scientific">bioreactor metagenome</name>
    <dbReference type="NCBI Taxonomy" id="1076179"/>
    <lineage>
        <taxon>unclassified sequences</taxon>
        <taxon>metagenomes</taxon>
        <taxon>ecological metagenomes</taxon>
    </lineage>
</organism>
<sequence>MERGGPDVVCHRAQTGRQTVLQLARSLVGEGDGDDLPGPWNVHGAQPYGTPPVLRLRVVRKAFQEPEVLLRGVLRHLVGVAAPTVGQKVVHPLNENGCLAGPGSRQQQEGALGGHSRLPLHGVQPLKVPRDDGFPGGEIALVEVSHMFTSFL</sequence>
<name>A0A644ZYJ1_9ZZZZ</name>